<evidence type="ECO:0000313" key="1">
    <source>
        <dbReference type="EMBL" id="EAS45742.1"/>
    </source>
</evidence>
<gene>
    <name evidence="1" type="ORF">P3TCK_05176</name>
</gene>
<evidence type="ECO:0000313" key="2">
    <source>
        <dbReference type="Proteomes" id="UP000003789"/>
    </source>
</evidence>
<name>Q1Z9V0_9GAMM</name>
<dbReference type="AlphaFoldDB" id="Q1Z9V0"/>
<sequence length="47" mass="5060">MFLVWGGIVVRSVLNSHDIVHAITESVASIPTEDVIAPTLFNGVLLQ</sequence>
<dbReference type="HOGENOM" id="CLU_3171422_0_0_6"/>
<comment type="caution">
    <text evidence="1">The sequence shown here is derived from an EMBL/GenBank/DDBJ whole genome shotgun (WGS) entry which is preliminary data.</text>
</comment>
<reference evidence="1 2" key="1">
    <citation type="submission" date="2006-03" db="EMBL/GenBank/DDBJ databases">
        <authorList>
            <person name="Bartlett D.H."/>
            <person name="Valle G."/>
            <person name="Lauro F.M."/>
            <person name="Vezzi A."/>
            <person name="Simonato F."/>
            <person name="Eloe E."/>
            <person name="Vitulo N."/>
            <person name="Stratton T.K."/>
            <person name="D'angelo M."/>
            <person name="Ferriera S."/>
            <person name="Johnson J."/>
            <person name="Kravitz S."/>
            <person name="Beeson K."/>
            <person name="Sutton G."/>
            <person name="Rogers Y."/>
            <person name="Friedman R."/>
            <person name="Frazier M."/>
            <person name="Venter J.C."/>
        </authorList>
    </citation>
    <scope>NUCLEOTIDE SEQUENCE [LARGE SCALE GENOMIC DNA]</scope>
    <source>
        <strain evidence="1 2">3TCK</strain>
    </source>
</reference>
<organism evidence="1 2">
    <name type="scientific">Photobacterium profundum 3TCK</name>
    <dbReference type="NCBI Taxonomy" id="314280"/>
    <lineage>
        <taxon>Bacteria</taxon>
        <taxon>Pseudomonadati</taxon>
        <taxon>Pseudomonadota</taxon>
        <taxon>Gammaproteobacteria</taxon>
        <taxon>Vibrionales</taxon>
        <taxon>Vibrionaceae</taxon>
        <taxon>Photobacterium</taxon>
    </lineage>
</organism>
<protein>
    <submittedName>
        <fullName evidence="1">Uncharacterized protein</fullName>
    </submittedName>
</protein>
<proteinExistence type="predicted"/>
<dbReference type="Proteomes" id="UP000003789">
    <property type="component" value="Unassembled WGS sequence"/>
</dbReference>
<dbReference type="EMBL" id="AAPH01000001">
    <property type="protein sequence ID" value="EAS45742.1"/>
    <property type="molecule type" value="Genomic_DNA"/>
</dbReference>
<accession>Q1Z9V0</accession>